<gene>
    <name evidence="1" type="ORF">RY67_1616</name>
</gene>
<dbReference type="PATRIC" id="fig|1682.24.peg.1571"/>
<protein>
    <submittedName>
        <fullName evidence="1">Uncharacterized protein</fullName>
    </submittedName>
</protein>
<organism evidence="1 2">
    <name type="scientific">Bifidobacterium longum subsp. infantis</name>
    <dbReference type="NCBI Taxonomy" id="1682"/>
    <lineage>
        <taxon>Bacteria</taxon>
        <taxon>Bacillati</taxon>
        <taxon>Actinomycetota</taxon>
        <taxon>Actinomycetes</taxon>
        <taxon>Bifidobacteriales</taxon>
        <taxon>Bifidobacteriaceae</taxon>
        <taxon>Bifidobacterium</taxon>
    </lineage>
</organism>
<name>A0A0M4LV13_BIFLI</name>
<accession>A0A0M4LV13</accession>
<dbReference type="Proteomes" id="UP000067206">
    <property type="component" value="Chromosome"/>
</dbReference>
<reference evidence="1 2" key="1">
    <citation type="submission" date="2014-12" db="EMBL/GenBank/DDBJ databases">
        <title>Complete genome sequence of Bifidobacterium longum subsp. infantis BT1.</title>
        <authorList>
            <person name="Kim J.F."/>
            <person name="Kwak M.-J."/>
        </authorList>
    </citation>
    <scope>NUCLEOTIDE SEQUENCE [LARGE SCALE GENOMIC DNA]</scope>
    <source>
        <strain evidence="1 2">BT1</strain>
    </source>
</reference>
<proteinExistence type="predicted"/>
<dbReference type="EMBL" id="CP010411">
    <property type="protein sequence ID" value="ALE09630.1"/>
    <property type="molecule type" value="Genomic_DNA"/>
</dbReference>
<evidence type="ECO:0000313" key="2">
    <source>
        <dbReference type="Proteomes" id="UP000067206"/>
    </source>
</evidence>
<dbReference type="AlphaFoldDB" id="A0A0M4LV13"/>
<evidence type="ECO:0000313" key="1">
    <source>
        <dbReference type="EMBL" id="ALE09630.1"/>
    </source>
</evidence>
<sequence>MFYRTTVLIMAQTFDTVKSKLEQMFDFTRTTRYAGDITKGALT</sequence>